<gene>
    <name evidence="2" type="ORF">MGAL_10B026460</name>
</gene>
<evidence type="ECO:0000313" key="2">
    <source>
        <dbReference type="EMBL" id="VDI33743.1"/>
    </source>
</evidence>
<dbReference type="AlphaFoldDB" id="A0A8B6EGU8"/>
<proteinExistence type="predicted"/>
<name>A0A8B6EGU8_MYTGA</name>
<evidence type="ECO:0008006" key="4">
    <source>
        <dbReference type="Google" id="ProtNLM"/>
    </source>
</evidence>
<protein>
    <recommendedName>
        <fullName evidence="4">Reverse transcriptase domain-containing protein</fullName>
    </recommendedName>
</protein>
<organism evidence="2 3">
    <name type="scientific">Mytilus galloprovincialis</name>
    <name type="common">Mediterranean mussel</name>
    <dbReference type="NCBI Taxonomy" id="29158"/>
    <lineage>
        <taxon>Eukaryota</taxon>
        <taxon>Metazoa</taxon>
        <taxon>Spiralia</taxon>
        <taxon>Lophotrochozoa</taxon>
        <taxon>Mollusca</taxon>
        <taxon>Bivalvia</taxon>
        <taxon>Autobranchia</taxon>
        <taxon>Pteriomorphia</taxon>
        <taxon>Mytilida</taxon>
        <taxon>Mytiloidea</taxon>
        <taxon>Mytilidae</taxon>
        <taxon>Mytilinae</taxon>
        <taxon>Mytilus</taxon>
    </lineage>
</organism>
<dbReference type="SUPFAM" id="SSF56672">
    <property type="entry name" value="DNA/RNA polymerases"/>
    <property type="match status" value="1"/>
</dbReference>
<dbReference type="CDD" id="cd01644">
    <property type="entry name" value="RT_pepA17"/>
    <property type="match status" value="1"/>
</dbReference>
<dbReference type="EMBL" id="UYJE01005070">
    <property type="protein sequence ID" value="VDI33743.1"/>
    <property type="molecule type" value="Genomic_DNA"/>
</dbReference>
<keyword evidence="3" id="KW-1185">Reference proteome</keyword>
<reference evidence="2" key="1">
    <citation type="submission" date="2018-11" db="EMBL/GenBank/DDBJ databases">
        <authorList>
            <person name="Alioto T."/>
            <person name="Alioto T."/>
        </authorList>
    </citation>
    <scope>NUCLEOTIDE SEQUENCE</scope>
</reference>
<dbReference type="InterPro" id="IPR043502">
    <property type="entry name" value="DNA/RNA_pol_sf"/>
</dbReference>
<dbReference type="Proteomes" id="UP000596742">
    <property type="component" value="Unassembled WGS sequence"/>
</dbReference>
<dbReference type="PANTHER" id="PTHR47331">
    <property type="entry name" value="PHD-TYPE DOMAIN-CONTAINING PROTEIN"/>
    <property type="match status" value="1"/>
</dbReference>
<dbReference type="PANTHER" id="PTHR47331:SF6">
    <property type="entry name" value="DOUBLECORTIN DOMAIN-CONTAINING PROTEIN"/>
    <property type="match status" value="1"/>
</dbReference>
<sequence>MDSQHGHGDNPDSRTRVLTDNGLELYNANIRTHLKKIELVQTEVELCLERFTTTNSEDYETVLEIQKTLNLCHCKYSLYSEEYLKYLRNTRTEDSLRIAEEHKKEDLKYKDIIERALQQTKVSDRHETSSQFTHRSGAHSRASSNSSSVALRKRAKAEAAQVKLEFALKEAEMQKQKAYIEEQEKILKAKSITKKAKLAAEIELLNYKKEAAAAVAEAEALQHEQSAFGSKKSDVILAKTAFDRTRQYVEQQGDQVLAADHNVNTLHNPFVNLVVGDACDESRNWPTFKQTPKPSHPKYGVPSVFNNDKPAFRTAISVRKTEISNDFDLQKQCLIHKTGHSLNQCRAFKSKPLQVRKKFINDNKICYGCYGIHAQNDVNAYLTHIAPDGRASILQTCPYNYDVNECFSCGSINLGVHHKKNGNITSAIFERTTQDDKPGLSIEDRQFLEIMQANLQKDSNGNLCSPLPFRTPRRRLPNNRAMVLHRAKSLEKSFDRDPVKQEHIFAFMQKLFECKHAELAPPLKSNEECWYLPVFGIYHPKKPDKVRCVFDSSASYDNVSLNSVMLRGPDMTNNLVGVLMRFRKELIGIMTDIQQMFYSFTVNEEHRNFLRFLWYRDNDIDNELTDYRMRVHAFGNSPSPAIATFALQKTAEIAEQTFGKDVKDLVCRNFYVDDALTSVGSNSEAIDLLNRTKEALKTFGNLRLHKFSSNSKEVRTKLDPEDLAENLENLNFETDNLPLQRSLGLYWNLESDTLAVFR</sequence>
<comment type="caution">
    <text evidence="2">The sequence shown here is derived from an EMBL/GenBank/DDBJ whole genome shotgun (WGS) entry which is preliminary data.</text>
</comment>
<feature type="region of interest" description="Disordered" evidence="1">
    <location>
        <begin position="120"/>
        <end position="150"/>
    </location>
</feature>
<evidence type="ECO:0000313" key="3">
    <source>
        <dbReference type="Proteomes" id="UP000596742"/>
    </source>
</evidence>
<evidence type="ECO:0000256" key="1">
    <source>
        <dbReference type="SAM" id="MobiDB-lite"/>
    </source>
</evidence>
<dbReference type="OrthoDB" id="6140695at2759"/>
<feature type="compositionally biased region" description="Low complexity" evidence="1">
    <location>
        <begin position="139"/>
        <end position="148"/>
    </location>
</feature>
<accession>A0A8B6EGU8</accession>